<sequence>ILHFPTNLLHTKPLSLSLSYHKKKKKKKEKHNKNQKMEVSTRKPYFIEEEDDGLVSLAEMEAGVSSPSYYRNMTKMNQYHHHQSYYNYHQYSVSSPRSVVVSGKFNDFRFDNSSFRQQPLPHFLDSCFLCKKRLGDNRDIFMYRGDTPFCSEECREEQIKRDESKEKKQNLSSSVKAMRRNEKRSSSSSPTRSRDYAFHTGTVAAA</sequence>
<protein>
    <recommendedName>
        <fullName evidence="6">FLZ-type domain-containing protein</fullName>
    </recommendedName>
</protein>
<gene>
    <name evidence="7" type="ORF">TAV2_LOCUS24036</name>
</gene>
<evidence type="ECO:0000259" key="6">
    <source>
        <dbReference type="PROSITE" id="PS51795"/>
    </source>
</evidence>
<feature type="non-terminal residue" evidence="7">
    <location>
        <position position="206"/>
    </location>
</feature>
<feature type="region of interest" description="Disordered" evidence="5">
    <location>
        <begin position="20"/>
        <end position="39"/>
    </location>
</feature>
<keyword evidence="3" id="KW-0863">Zinc-finger</keyword>
<feature type="region of interest" description="Disordered" evidence="5">
    <location>
        <begin position="160"/>
        <end position="206"/>
    </location>
</feature>
<proteinExistence type="inferred from homology"/>
<comment type="similarity">
    <text evidence="1">Belongs to the FLZ family.</text>
</comment>
<dbReference type="InterPro" id="IPR044533">
    <property type="entry name" value="FLZ1/2/3"/>
</dbReference>
<evidence type="ECO:0000256" key="1">
    <source>
        <dbReference type="ARBA" id="ARBA00009374"/>
    </source>
</evidence>
<dbReference type="PANTHER" id="PTHR46057:SF23">
    <property type="entry name" value="FCS-LIKE ZINC FINGER 2"/>
    <property type="match status" value="1"/>
</dbReference>
<feature type="domain" description="FLZ-type" evidence="6">
    <location>
        <begin position="122"/>
        <end position="166"/>
    </location>
</feature>
<dbReference type="PROSITE" id="PS51795">
    <property type="entry name" value="ZF_FLZ"/>
    <property type="match status" value="1"/>
</dbReference>
<evidence type="ECO:0000313" key="8">
    <source>
        <dbReference type="Proteomes" id="UP000836841"/>
    </source>
</evidence>
<dbReference type="Proteomes" id="UP000836841">
    <property type="component" value="Chromosome 7"/>
</dbReference>
<dbReference type="InterPro" id="IPR007650">
    <property type="entry name" value="Zf-FLZ_dom"/>
</dbReference>
<dbReference type="AlphaFoldDB" id="A0AAU9T6A4"/>
<keyword evidence="8" id="KW-1185">Reference proteome</keyword>
<reference evidence="7 8" key="1">
    <citation type="submission" date="2022-03" db="EMBL/GenBank/DDBJ databases">
        <authorList>
            <person name="Nunn A."/>
            <person name="Chopra R."/>
            <person name="Nunn A."/>
            <person name="Contreras Garrido A."/>
        </authorList>
    </citation>
    <scope>NUCLEOTIDE SEQUENCE [LARGE SCALE GENOMIC DNA]</scope>
</reference>
<name>A0AAU9T6A4_THLAR</name>
<feature type="non-terminal residue" evidence="7">
    <location>
        <position position="1"/>
    </location>
</feature>
<feature type="compositionally biased region" description="Basic and acidic residues" evidence="5">
    <location>
        <begin position="160"/>
        <end position="169"/>
    </location>
</feature>
<feature type="compositionally biased region" description="Basic residues" evidence="5">
    <location>
        <begin position="20"/>
        <end position="34"/>
    </location>
</feature>
<evidence type="ECO:0000256" key="2">
    <source>
        <dbReference type="ARBA" id="ARBA00022723"/>
    </source>
</evidence>
<dbReference type="GO" id="GO:0008270">
    <property type="term" value="F:zinc ion binding"/>
    <property type="evidence" value="ECO:0007669"/>
    <property type="project" value="UniProtKB-KW"/>
</dbReference>
<keyword evidence="2" id="KW-0479">Metal-binding</keyword>
<evidence type="ECO:0000256" key="4">
    <source>
        <dbReference type="PROSITE-ProRule" id="PRU01131"/>
    </source>
</evidence>
<dbReference type="Pfam" id="PF04570">
    <property type="entry name" value="zf-FLZ"/>
    <property type="match status" value="1"/>
</dbReference>
<keyword evidence="3" id="KW-0862">Zinc</keyword>
<dbReference type="EMBL" id="OU466863">
    <property type="protein sequence ID" value="CAH2078756.1"/>
    <property type="molecule type" value="Genomic_DNA"/>
</dbReference>
<evidence type="ECO:0000256" key="3">
    <source>
        <dbReference type="ARBA" id="ARBA00022771"/>
    </source>
</evidence>
<organism evidence="7 8">
    <name type="scientific">Thlaspi arvense</name>
    <name type="common">Field penny-cress</name>
    <dbReference type="NCBI Taxonomy" id="13288"/>
    <lineage>
        <taxon>Eukaryota</taxon>
        <taxon>Viridiplantae</taxon>
        <taxon>Streptophyta</taxon>
        <taxon>Embryophyta</taxon>
        <taxon>Tracheophyta</taxon>
        <taxon>Spermatophyta</taxon>
        <taxon>Magnoliopsida</taxon>
        <taxon>eudicotyledons</taxon>
        <taxon>Gunneridae</taxon>
        <taxon>Pentapetalae</taxon>
        <taxon>rosids</taxon>
        <taxon>malvids</taxon>
        <taxon>Brassicales</taxon>
        <taxon>Brassicaceae</taxon>
        <taxon>Thlaspideae</taxon>
        <taxon>Thlaspi</taxon>
    </lineage>
</organism>
<accession>A0AAU9T6A4</accession>
<evidence type="ECO:0000313" key="7">
    <source>
        <dbReference type="EMBL" id="CAH2078756.1"/>
    </source>
</evidence>
<feature type="zinc finger region" description="FLZ-type" evidence="4">
    <location>
        <begin position="122"/>
        <end position="166"/>
    </location>
</feature>
<dbReference type="PANTHER" id="PTHR46057">
    <property type="entry name" value="FCS-LIKE ZINC FINGER 1-RELATED"/>
    <property type="match status" value="1"/>
</dbReference>
<evidence type="ECO:0000256" key="5">
    <source>
        <dbReference type="SAM" id="MobiDB-lite"/>
    </source>
</evidence>